<dbReference type="InterPro" id="IPR011990">
    <property type="entry name" value="TPR-like_helical_dom_sf"/>
</dbReference>
<reference evidence="2" key="1">
    <citation type="submission" date="2023-08" db="EMBL/GenBank/DDBJ databases">
        <authorList>
            <person name="Chen Y."/>
            <person name="Shah S."/>
            <person name="Dougan E. K."/>
            <person name="Thang M."/>
            <person name="Chan C."/>
        </authorList>
    </citation>
    <scope>NUCLEOTIDE SEQUENCE</scope>
</reference>
<dbReference type="Gene3D" id="1.25.40.10">
    <property type="entry name" value="Tetratricopeptide repeat domain"/>
    <property type="match status" value="1"/>
</dbReference>
<dbReference type="PANTHER" id="PTHR47447">
    <property type="entry name" value="OS03G0856100 PROTEIN"/>
    <property type="match status" value="1"/>
</dbReference>
<comment type="caution">
    <text evidence="2">The sequence shown here is derived from an EMBL/GenBank/DDBJ whole genome shotgun (WGS) entry which is preliminary data.</text>
</comment>
<dbReference type="Proteomes" id="UP001178507">
    <property type="component" value="Unassembled WGS sequence"/>
</dbReference>
<protein>
    <recommendedName>
        <fullName evidence="4">Pentatricopeptide repeat-containing protein</fullName>
    </recommendedName>
</protein>
<dbReference type="AlphaFoldDB" id="A0AA36J9Y2"/>
<gene>
    <name evidence="2" type="ORF">EVOR1521_LOCUS25247</name>
</gene>
<organism evidence="2 3">
    <name type="scientific">Effrenium voratum</name>
    <dbReference type="NCBI Taxonomy" id="2562239"/>
    <lineage>
        <taxon>Eukaryota</taxon>
        <taxon>Sar</taxon>
        <taxon>Alveolata</taxon>
        <taxon>Dinophyceae</taxon>
        <taxon>Suessiales</taxon>
        <taxon>Symbiodiniaceae</taxon>
        <taxon>Effrenium</taxon>
    </lineage>
</organism>
<accession>A0AA36J9Y2</accession>
<name>A0AA36J9Y2_9DINO</name>
<keyword evidence="3" id="KW-1185">Reference proteome</keyword>
<evidence type="ECO:0000313" key="2">
    <source>
        <dbReference type="EMBL" id="CAJ1402332.1"/>
    </source>
</evidence>
<evidence type="ECO:0000256" key="1">
    <source>
        <dbReference type="ARBA" id="ARBA00022737"/>
    </source>
</evidence>
<sequence length="129" mass="13855">MSTYGKAISKCKKWQPALALLADARDKSLANAVLFSAAMGACGARWRWAVRVFAEFLDAALRGDVILFNSAISACGRGEQWRLSLQLLSQMTRVSLRWSLVTCNAALGAVARPGPVGRSAGEVCREGPK</sequence>
<dbReference type="PANTHER" id="PTHR47447:SF17">
    <property type="entry name" value="OS12G0638900 PROTEIN"/>
    <property type="match status" value="1"/>
</dbReference>
<proteinExistence type="predicted"/>
<evidence type="ECO:0008006" key="4">
    <source>
        <dbReference type="Google" id="ProtNLM"/>
    </source>
</evidence>
<evidence type="ECO:0000313" key="3">
    <source>
        <dbReference type="Proteomes" id="UP001178507"/>
    </source>
</evidence>
<keyword evidence="1" id="KW-0677">Repeat</keyword>
<dbReference type="EMBL" id="CAUJNA010003449">
    <property type="protein sequence ID" value="CAJ1402332.1"/>
    <property type="molecule type" value="Genomic_DNA"/>
</dbReference>